<dbReference type="InterPro" id="IPR050109">
    <property type="entry name" value="HTH-type_TetR-like_transc_reg"/>
</dbReference>
<dbReference type="PROSITE" id="PS50977">
    <property type="entry name" value="HTH_TETR_2"/>
    <property type="match status" value="1"/>
</dbReference>
<name>A0A0C4YKT2_9BURK</name>
<dbReference type="Gene3D" id="1.10.357.10">
    <property type="entry name" value="Tetracycline Repressor, domain 2"/>
    <property type="match status" value="1"/>
</dbReference>
<reference evidence="4 5" key="1">
    <citation type="journal article" date="2015" name="Genome Announc.">
        <title>Complete Genome Sequence of Cupriavidus basilensis 4G11, Isolated from the Oak Ridge Field Research Center Site.</title>
        <authorList>
            <person name="Ray J."/>
            <person name="Waters R.J."/>
            <person name="Skerker J.M."/>
            <person name="Kuehl J.V."/>
            <person name="Price M.N."/>
            <person name="Huang J."/>
            <person name="Chakraborty R."/>
            <person name="Arkin A.P."/>
            <person name="Deutschbauer A."/>
        </authorList>
    </citation>
    <scope>NUCLEOTIDE SEQUENCE [LARGE SCALE GENOMIC DNA]</scope>
    <source>
        <strain evidence="4">4G11</strain>
    </source>
</reference>
<evidence type="ECO:0000256" key="2">
    <source>
        <dbReference type="PROSITE-ProRule" id="PRU00335"/>
    </source>
</evidence>
<feature type="domain" description="HTH tetR-type" evidence="3">
    <location>
        <begin position="11"/>
        <end position="71"/>
    </location>
</feature>
<dbReference type="OrthoDB" id="63332at2"/>
<dbReference type="SUPFAM" id="SSF46689">
    <property type="entry name" value="Homeodomain-like"/>
    <property type="match status" value="1"/>
</dbReference>
<dbReference type="KEGG" id="cbw:RR42_s2070"/>
<dbReference type="InterPro" id="IPR009057">
    <property type="entry name" value="Homeodomain-like_sf"/>
</dbReference>
<keyword evidence="1 2" id="KW-0238">DNA-binding</keyword>
<proteinExistence type="predicted"/>
<evidence type="ECO:0000313" key="5">
    <source>
        <dbReference type="Proteomes" id="UP000031843"/>
    </source>
</evidence>
<dbReference type="EMBL" id="CP010537">
    <property type="protein sequence ID" value="AJG23658.1"/>
    <property type="molecule type" value="Genomic_DNA"/>
</dbReference>
<dbReference type="InterPro" id="IPR025722">
    <property type="entry name" value="TetR"/>
</dbReference>
<evidence type="ECO:0000259" key="3">
    <source>
        <dbReference type="PROSITE" id="PS50977"/>
    </source>
</evidence>
<dbReference type="PRINTS" id="PR00455">
    <property type="entry name" value="HTHTETR"/>
</dbReference>
<dbReference type="AlphaFoldDB" id="A0A0C4YKT2"/>
<dbReference type="STRING" id="68895.RR42_s2070"/>
<protein>
    <submittedName>
        <fullName evidence="4">Transcriptional regulator, TetR family</fullName>
    </submittedName>
</protein>
<sequence length="216" mass="24556">MTVQIAPARRPKTRERILDACLSLFNERGPVVVTTAEIASAVGIQEGNLYYHFHRKEQILDALFDNFERALRDTSVADLAQGDAPDRFAGYLSGWFNLMWEWRFFYRDAASIRGLAPTLRLRTEALANDGQHHVRRVFGAMQAQGLLRATPEQLDQLVVNTWIVSTYWIDYLRSRHGIDAIKREHIHWGASQVMSLFSPFLTQAGTGLLNIQPSEG</sequence>
<accession>A0A0C4YKT2</accession>
<feature type="DNA-binding region" description="H-T-H motif" evidence="2">
    <location>
        <begin position="34"/>
        <end position="53"/>
    </location>
</feature>
<dbReference type="InterPro" id="IPR001647">
    <property type="entry name" value="HTH_TetR"/>
</dbReference>
<dbReference type="PANTHER" id="PTHR30055">
    <property type="entry name" value="HTH-TYPE TRANSCRIPTIONAL REGULATOR RUTR"/>
    <property type="match status" value="1"/>
</dbReference>
<dbReference type="Pfam" id="PF13972">
    <property type="entry name" value="TetR"/>
    <property type="match status" value="1"/>
</dbReference>
<dbReference type="PANTHER" id="PTHR30055:SF223">
    <property type="entry name" value="HTH-TYPE TRANSCRIPTIONAL REGULATOR UIDR"/>
    <property type="match status" value="1"/>
</dbReference>
<dbReference type="GO" id="GO:0003700">
    <property type="term" value="F:DNA-binding transcription factor activity"/>
    <property type="evidence" value="ECO:0007669"/>
    <property type="project" value="TreeGrafter"/>
</dbReference>
<dbReference type="RefSeq" id="WP_052495089.1">
    <property type="nucleotide sequence ID" value="NZ_CP010537.1"/>
</dbReference>
<organism evidence="4 5">
    <name type="scientific">Cupriavidus basilensis</name>
    <dbReference type="NCBI Taxonomy" id="68895"/>
    <lineage>
        <taxon>Bacteria</taxon>
        <taxon>Pseudomonadati</taxon>
        <taxon>Pseudomonadota</taxon>
        <taxon>Betaproteobacteria</taxon>
        <taxon>Burkholderiales</taxon>
        <taxon>Burkholderiaceae</taxon>
        <taxon>Cupriavidus</taxon>
    </lineage>
</organism>
<dbReference type="GO" id="GO:0000976">
    <property type="term" value="F:transcription cis-regulatory region binding"/>
    <property type="evidence" value="ECO:0007669"/>
    <property type="project" value="TreeGrafter"/>
</dbReference>
<evidence type="ECO:0000256" key="1">
    <source>
        <dbReference type="ARBA" id="ARBA00023125"/>
    </source>
</evidence>
<dbReference type="Pfam" id="PF00440">
    <property type="entry name" value="TetR_N"/>
    <property type="match status" value="1"/>
</dbReference>
<gene>
    <name evidence="4" type="ORF">RR42_s2070</name>
</gene>
<evidence type="ECO:0000313" key="4">
    <source>
        <dbReference type="EMBL" id="AJG23658.1"/>
    </source>
</evidence>
<dbReference type="Proteomes" id="UP000031843">
    <property type="component" value="Chromosome secondary"/>
</dbReference>
<keyword evidence="5" id="KW-1185">Reference proteome</keyword>